<dbReference type="Proteomes" id="UP000274756">
    <property type="component" value="Unassembled WGS sequence"/>
</dbReference>
<dbReference type="Proteomes" id="UP000038040">
    <property type="component" value="Unplaced"/>
</dbReference>
<dbReference type="PANTHER" id="PTHR47237:SF2">
    <property type="entry name" value="BLL4206 PROTEIN"/>
    <property type="match status" value="1"/>
</dbReference>
<evidence type="ECO:0000313" key="4">
    <source>
        <dbReference type="Proteomes" id="UP000274756"/>
    </source>
</evidence>
<dbReference type="Gene3D" id="3.40.630.90">
    <property type="match status" value="1"/>
</dbReference>
<dbReference type="Pfam" id="PF18014">
    <property type="entry name" value="Acetyltransf_18"/>
    <property type="match status" value="1"/>
</dbReference>
<accession>A0A0N4UF89</accession>
<evidence type="ECO:0000313" key="3">
    <source>
        <dbReference type="Proteomes" id="UP000038040"/>
    </source>
</evidence>
<protein>
    <submittedName>
        <fullName evidence="5">Acetyltransf_18 domain-containing protein</fullName>
    </submittedName>
</protein>
<dbReference type="EMBL" id="UYYG01000012">
    <property type="protein sequence ID" value="VDN51054.1"/>
    <property type="molecule type" value="Genomic_DNA"/>
</dbReference>
<dbReference type="WBParaSite" id="DME_0000608801-mRNA-1">
    <property type="protein sequence ID" value="DME_0000608801-mRNA-1"/>
    <property type="gene ID" value="DME_0000608801"/>
</dbReference>
<dbReference type="PANTHER" id="PTHR47237">
    <property type="entry name" value="SLL0310 PROTEIN"/>
    <property type="match status" value="1"/>
</dbReference>
<dbReference type="OrthoDB" id="10654537at2759"/>
<evidence type="ECO:0000313" key="2">
    <source>
        <dbReference type="EMBL" id="VDN51054.1"/>
    </source>
</evidence>
<organism evidence="3 5">
    <name type="scientific">Dracunculus medinensis</name>
    <name type="common">Guinea worm</name>
    <dbReference type="NCBI Taxonomy" id="318479"/>
    <lineage>
        <taxon>Eukaryota</taxon>
        <taxon>Metazoa</taxon>
        <taxon>Ecdysozoa</taxon>
        <taxon>Nematoda</taxon>
        <taxon>Chromadorea</taxon>
        <taxon>Rhabditida</taxon>
        <taxon>Spirurina</taxon>
        <taxon>Dracunculoidea</taxon>
        <taxon>Dracunculidae</taxon>
        <taxon>Dracunculus</taxon>
    </lineage>
</organism>
<dbReference type="InterPro" id="IPR052729">
    <property type="entry name" value="Acyl/Acetyltrans_Enzymes"/>
</dbReference>
<dbReference type="AlphaFoldDB" id="A0A0N4UF89"/>
<reference evidence="2 4" key="2">
    <citation type="submission" date="2018-11" db="EMBL/GenBank/DDBJ databases">
        <authorList>
            <consortium name="Pathogen Informatics"/>
        </authorList>
    </citation>
    <scope>NUCLEOTIDE SEQUENCE [LARGE SCALE GENOMIC DNA]</scope>
</reference>
<evidence type="ECO:0000259" key="1">
    <source>
        <dbReference type="Pfam" id="PF18014"/>
    </source>
</evidence>
<proteinExistence type="predicted"/>
<reference evidence="5" key="1">
    <citation type="submission" date="2017-02" db="UniProtKB">
        <authorList>
            <consortium name="WormBaseParasite"/>
        </authorList>
    </citation>
    <scope>IDENTIFICATION</scope>
</reference>
<keyword evidence="4" id="KW-1185">Reference proteome</keyword>
<sequence>MHTPSCHVILAVPTDAPALVVGGLIVVNLSYANLSYLATMNIRSDFNDEKTVQTLFDEFKKLIEQQQTIAFCDILRRSQLRVRMPFFLTRKTYSIFKIVGYAENIVFACSHYISHLEKRSTVLPTLFDITDEHDISTIFDFDSLITGEDRSNALKNISQLNGFNGALAVSKDRETMGYAISVPALRSDHIKIGPLYAINRRIALLLLRQLCKAVKPESLISLNISSLNDSLYEFLHNRAICEIERTFDRYHNKILQTDDHRRIFAISAFLTMPDY</sequence>
<feature type="domain" description="YitH/HolE acetyltransferase (GNAT)" evidence="1">
    <location>
        <begin position="139"/>
        <end position="264"/>
    </location>
</feature>
<gene>
    <name evidence="2" type="ORF">DME_LOCUS1027</name>
</gene>
<name>A0A0N4UF89_DRAME</name>
<dbReference type="InterPro" id="IPR041496">
    <property type="entry name" value="YitH/HolE_GNAT"/>
</dbReference>
<evidence type="ECO:0000313" key="5">
    <source>
        <dbReference type="WBParaSite" id="DME_0000608801-mRNA-1"/>
    </source>
</evidence>